<feature type="domain" description="Reverse transcriptase" evidence="2">
    <location>
        <begin position="710"/>
        <end position="920"/>
    </location>
</feature>
<dbReference type="InterPro" id="IPR052343">
    <property type="entry name" value="Retrotransposon-Effector_Assoc"/>
</dbReference>
<dbReference type="EMBL" id="OIVN01002373">
    <property type="protein sequence ID" value="SPD03086.1"/>
    <property type="molecule type" value="Genomic_DNA"/>
</dbReference>
<feature type="compositionally biased region" description="Basic and acidic residues" evidence="1">
    <location>
        <begin position="252"/>
        <end position="268"/>
    </location>
</feature>
<dbReference type="Gene3D" id="3.60.10.10">
    <property type="entry name" value="Endonuclease/exonuclease/phosphatase"/>
    <property type="match status" value="1"/>
</dbReference>
<dbReference type="SUPFAM" id="SSF56672">
    <property type="entry name" value="DNA/RNA polymerases"/>
    <property type="match status" value="1"/>
</dbReference>
<feature type="compositionally biased region" description="Polar residues" evidence="1">
    <location>
        <begin position="230"/>
        <end position="239"/>
    </location>
</feature>
<feature type="compositionally biased region" description="Pro residues" evidence="1">
    <location>
        <begin position="186"/>
        <end position="200"/>
    </location>
</feature>
<dbReference type="AlphaFoldDB" id="A0A2N9GKW3"/>
<dbReference type="InterPro" id="IPR025836">
    <property type="entry name" value="Zn_knuckle_CX2CX4HX4C"/>
</dbReference>
<evidence type="ECO:0000256" key="1">
    <source>
        <dbReference type="SAM" id="MobiDB-lite"/>
    </source>
</evidence>
<reference evidence="3" key="1">
    <citation type="submission" date="2018-02" db="EMBL/GenBank/DDBJ databases">
        <authorList>
            <person name="Cohen D.B."/>
            <person name="Kent A.D."/>
        </authorList>
    </citation>
    <scope>NUCLEOTIDE SEQUENCE</scope>
</reference>
<organism evidence="3">
    <name type="scientific">Fagus sylvatica</name>
    <name type="common">Beechnut</name>
    <dbReference type="NCBI Taxonomy" id="28930"/>
    <lineage>
        <taxon>Eukaryota</taxon>
        <taxon>Viridiplantae</taxon>
        <taxon>Streptophyta</taxon>
        <taxon>Embryophyta</taxon>
        <taxon>Tracheophyta</taxon>
        <taxon>Spermatophyta</taxon>
        <taxon>Magnoliopsida</taxon>
        <taxon>eudicotyledons</taxon>
        <taxon>Gunneridae</taxon>
        <taxon>Pentapetalae</taxon>
        <taxon>rosids</taxon>
        <taxon>fabids</taxon>
        <taxon>Fagales</taxon>
        <taxon>Fagaceae</taxon>
        <taxon>Fagus</taxon>
    </lineage>
</organism>
<dbReference type="PANTHER" id="PTHR46890:SF48">
    <property type="entry name" value="RNA-DIRECTED DNA POLYMERASE"/>
    <property type="match status" value="1"/>
</dbReference>
<dbReference type="Pfam" id="PF03372">
    <property type="entry name" value="Exo_endo_phos"/>
    <property type="match status" value="1"/>
</dbReference>
<dbReference type="GO" id="GO:0003824">
    <property type="term" value="F:catalytic activity"/>
    <property type="evidence" value="ECO:0007669"/>
    <property type="project" value="InterPro"/>
</dbReference>
<gene>
    <name evidence="3" type="ORF">FSB_LOCUS30968</name>
</gene>
<dbReference type="Pfam" id="PF14392">
    <property type="entry name" value="zf-CCHC_4"/>
    <property type="match status" value="1"/>
</dbReference>
<evidence type="ECO:0000259" key="2">
    <source>
        <dbReference type="PROSITE" id="PS50878"/>
    </source>
</evidence>
<dbReference type="InterPro" id="IPR043502">
    <property type="entry name" value="DNA/RNA_pol_sf"/>
</dbReference>
<dbReference type="Pfam" id="PF00078">
    <property type="entry name" value="RVT_1"/>
    <property type="match status" value="1"/>
</dbReference>
<protein>
    <recommendedName>
        <fullName evidence="2">Reverse transcriptase domain-containing protein</fullName>
    </recommendedName>
</protein>
<dbReference type="PANTHER" id="PTHR46890">
    <property type="entry name" value="NON-LTR RETROLELEMENT REVERSE TRANSCRIPTASE-LIKE PROTEIN-RELATED"/>
    <property type="match status" value="1"/>
</dbReference>
<proteinExistence type="predicted"/>
<name>A0A2N9GKW3_FAGSY</name>
<accession>A0A2N9GKW3</accession>
<dbReference type="InterPro" id="IPR036691">
    <property type="entry name" value="Endo/exonu/phosph_ase_sf"/>
</dbReference>
<feature type="region of interest" description="Disordered" evidence="1">
    <location>
        <begin position="183"/>
        <end position="273"/>
    </location>
</feature>
<dbReference type="PROSITE" id="PS50878">
    <property type="entry name" value="RT_POL"/>
    <property type="match status" value="1"/>
</dbReference>
<dbReference type="SUPFAM" id="SSF56219">
    <property type="entry name" value="DNase I-like"/>
    <property type="match status" value="1"/>
</dbReference>
<evidence type="ECO:0000313" key="3">
    <source>
        <dbReference type="EMBL" id="SPD03086.1"/>
    </source>
</evidence>
<dbReference type="CDD" id="cd01650">
    <property type="entry name" value="RT_nLTR_like"/>
    <property type="match status" value="1"/>
</dbReference>
<dbReference type="InterPro" id="IPR000477">
    <property type="entry name" value="RT_dom"/>
</dbReference>
<dbReference type="InterPro" id="IPR005135">
    <property type="entry name" value="Endo/exonuclease/phosphatase"/>
</dbReference>
<sequence>MVSLRTDHGFTIRDMNNNKLVFVFEDEVDWERVMLGEPWAYDNSQDECIRWPNLASLPVRRMNHKVAKILGSSLGKIAHVTEGDKAADGGQAMRVRVSLNINKPLCRGRTAKLEKGREVWISFKYERLPNFCYWCGLVTHSDKDCPHWLRNQETLHIEDQQFRSWLRASNERSWRKMEIKIEGIIKPPPPTKAKTPPSPSANPITTQTQSNSPTPIIIPPSPSSHTSPTRHFTISSPPEKTSPHPPQTATPADHHQPNHDNHPTHMDLEENPGFAPIFSDLHIDGGCGAAPPSAMNCLAWNCRGLGNPRTVQEIARLVRAQDPSVVFLIETWQDEGPLERLRCQLQFKNKFIAQSRNKGGGLCLFWKKEVKLRVYSFSHSHIDAIVNEHQPDAWRFTGFYGAPETHKREESWNLLRRLNVQFKLPWCCMGDFNELVRIEEKHGRHNRSERQMQLFRDVLDECGFVDLGFAGPKFTWTNNRPRDMTWERLDRAVATPIWLLQFPSARVLHLKGWWRSLRSWSRNSFGNIKARIKEVERLLRQAEENSMQGRDHHRVSKLRGELHSLLAKEERLWRQRSRAEWLQAGDRNTRYFHCRATQRQRRNRVTQLRIRDGQWTTSYAQVPPLFVEYYNSIFQTANLEQVEEVVENIPQVVTEEMNSQLTREYTAAEVDIALKQMAPLKSPGPDGLPPIFYQKYWHLIGKDVTKAVLTCLNSGKILKAINHTYITLIPKVQNPEEVMEFRPISLCNVIYKLISKVLANRLKTLLPTIISESQSAFIPGRLITDNILVAFETLHHMQHQRTGRMGSMAMKLDMSKAYDRVEWKYLKGVMQKMGFHDKWITIMLECISTVFYSILVNGEPHGYIKPSRGLRQGDPLSPYLFLLCAEGFHSLIQKEKIADDVTRIQGLLSQYEKASGQQMN</sequence>